<feature type="region of interest" description="Disordered" evidence="5">
    <location>
        <begin position="52"/>
        <end position="78"/>
    </location>
</feature>
<protein>
    <submittedName>
        <fullName evidence="7">Site-specific recombinase XerD</fullName>
    </submittedName>
</protein>
<sequence length="383" mass="44067">MAVQKREKTNYPGVFFRMGKRKGKSGEERIYYIVFKQDNKTIEEKVGRQYSDHMTPAKASGIRSERIEGKRTSRKEKREQEKVIQNAELNKYTIDRLWNLYHEHALDRKSIKTDEYNFDLHLKNDFGKLQPSEIITLQVDKLKHNLLKSGKASQTVKHIMGLLRRIIRFGVKKGLCGAIDPSKLYFEMPKVDNQRTESLNSIQLKNYLGALDKEVDQNSAAFLRLALFTGMRKGALMALKWEDIDFEADFIVLRGDAAKKGKTERIPMSKLTKEIFNSIERTPSLYVFPGKNGEQRKDFKRIAQRVRDNAGLPKDFRPLHGLRHAYASFLASSGQVDLYTLQKLLTHSSPLMTQRYAHLADEALQRAAGVIDLTFGNTNKINK</sequence>
<feature type="domain" description="Tyr recombinase" evidence="6">
    <location>
        <begin position="194"/>
        <end position="369"/>
    </location>
</feature>
<dbReference type="Gene3D" id="1.10.443.10">
    <property type="entry name" value="Intergrase catalytic core"/>
    <property type="match status" value="1"/>
</dbReference>
<gene>
    <name evidence="7" type="ORF">SAMN02745728_01997</name>
</gene>
<feature type="compositionally biased region" description="Basic and acidic residues" evidence="5">
    <location>
        <begin position="63"/>
        <end position="78"/>
    </location>
</feature>
<dbReference type="GO" id="GO:0006310">
    <property type="term" value="P:DNA recombination"/>
    <property type="evidence" value="ECO:0007669"/>
    <property type="project" value="UniProtKB-KW"/>
</dbReference>
<evidence type="ECO:0000259" key="6">
    <source>
        <dbReference type="PROSITE" id="PS51898"/>
    </source>
</evidence>
<keyword evidence="4" id="KW-0233">DNA recombination</keyword>
<dbReference type="GO" id="GO:0015074">
    <property type="term" value="P:DNA integration"/>
    <property type="evidence" value="ECO:0007669"/>
    <property type="project" value="UniProtKB-KW"/>
</dbReference>
<dbReference type="Pfam" id="PF00589">
    <property type="entry name" value="Phage_integrase"/>
    <property type="match status" value="1"/>
</dbReference>
<dbReference type="InterPro" id="IPR050808">
    <property type="entry name" value="Phage_Integrase"/>
</dbReference>
<evidence type="ECO:0000256" key="1">
    <source>
        <dbReference type="ARBA" id="ARBA00008857"/>
    </source>
</evidence>
<dbReference type="Proteomes" id="UP000186469">
    <property type="component" value="Unassembled WGS sequence"/>
</dbReference>
<organism evidence="7 8">
    <name type="scientific">Desulfovibrio litoralis DSM 11393</name>
    <dbReference type="NCBI Taxonomy" id="1121455"/>
    <lineage>
        <taxon>Bacteria</taxon>
        <taxon>Pseudomonadati</taxon>
        <taxon>Thermodesulfobacteriota</taxon>
        <taxon>Desulfovibrionia</taxon>
        <taxon>Desulfovibrionales</taxon>
        <taxon>Desulfovibrionaceae</taxon>
        <taxon>Desulfovibrio</taxon>
    </lineage>
</organism>
<evidence type="ECO:0000256" key="5">
    <source>
        <dbReference type="SAM" id="MobiDB-lite"/>
    </source>
</evidence>
<dbReference type="Gene3D" id="1.10.150.130">
    <property type="match status" value="1"/>
</dbReference>
<dbReference type="SUPFAM" id="SSF56349">
    <property type="entry name" value="DNA breaking-rejoining enzymes"/>
    <property type="match status" value="1"/>
</dbReference>
<dbReference type="InterPro" id="IPR002104">
    <property type="entry name" value="Integrase_catalytic"/>
</dbReference>
<dbReference type="PANTHER" id="PTHR30629:SF2">
    <property type="entry name" value="PROPHAGE INTEGRASE INTS-RELATED"/>
    <property type="match status" value="1"/>
</dbReference>
<keyword evidence="2" id="KW-0229">DNA integration</keyword>
<dbReference type="CDD" id="cd00796">
    <property type="entry name" value="INT_Rci_Hp1_C"/>
    <property type="match status" value="1"/>
</dbReference>
<dbReference type="GO" id="GO:0003677">
    <property type="term" value="F:DNA binding"/>
    <property type="evidence" value="ECO:0007669"/>
    <property type="project" value="UniProtKB-KW"/>
</dbReference>
<comment type="similarity">
    <text evidence="1">Belongs to the 'phage' integrase family.</text>
</comment>
<dbReference type="OrthoDB" id="9789256at2"/>
<name>A0A1M7TH74_9BACT</name>
<dbReference type="STRING" id="1121455.SAMN02745728_01997"/>
<keyword evidence="3" id="KW-0238">DNA-binding</keyword>
<dbReference type="EMBL" id="FRDI01000012">
    <property type="protein sequence ID" value="SHN70094.1"/>
    <property type="molecule type" value="Genomic_DNA"/>
</dbReference>
<proteinExistence type="inferred from homology"/>
<evidence type="ECO:0000256" key="2">
    <source>
        <dbReference type="ARBA" id="ARBA00022908"/>
    </source>
</evidence>
<reference evidence="7 8" key="1">
    <citation type="submission" date="2016-12" db="EMBL/GenBank/DDBJ databases">
        <authorList>
            <person name="Song W.-J."/>
            <person name="Kurnit D.M."/>
        </authorList>
    </citation>
    <scope>NUCLEOTIDE SEQUENCE [LARGE SCALE GENOMIC DNA]</scope>
    <source>
        <strain evidence="7 8">DSM 11393</strain>
    </source>
</reference>
<evidence type="ECO:0000313" key="8">
    <source>
        <dbReference type="Proteomes" id="UP000186469"/>
    </source>
</evidence>
<dbReference type="InterPro" id="IPR011010">
    <property type="entry name" value="DNA_brk_join_enz"/>
</dbReference>
<dbReference type="PROSITE" id="PS51898">
    <property type="entry name" value="TYR_RECOMBINASE"/>
    <property type="match status" value="1"/>
</dbReference>
<dbReference type="AlphaFoldDB" id="A0A1M7TH74"/>
<keyword evidence="8" id="KW-1185">Reference proteome</keyword>
<dbReference type="InterPro" id="IPR013762">
    <property type="entry name" value="Integrase-like_cat_sf"/>
</dbReference>
<accession>A0A1M7TH74</accession>
<dbReference type="InterPro" id="IPR010998">
    <property type="entry name" value="Integrase_recombinase_N"/>
</dbReference>
<evidence type="ECO:0000313" key="7">
    <source>
        <dbReference type="EMBL" id="SHN70094.1"/>
    </source>
</evidence>
<dbReference type="RefSeq" id="WP_072697678.1">
    <property type="nucleotide sequence ID" value="NZ_FRDI01000012.1"/>
</dbReference>
<evidence type="ECO:0000256" key="3">
    <source>
        <dbReference type="ARBA" id="ARBA00023125"/>
    </source>
</evidence>
<evidence type="ECO:0000256" key="4">
    <source>
        <dbReference type="ARBA" id="ARBA00023172"/>
    </source>
</evidence>
<dbReference type="PANTHER" id="PTHR30629">
    <property type="entry name" value="PROPHAGE INTEGRASE"/>
    <property type="match status" value="1"/>
</dbReference>